<name>A0A813KQE2_POLGL</name>
<reference evidence="3" key="1">
    <citation type="submission" date="2021-02" db="EMBL/GenBank/DDBJ databases">
        <authorList>
            <person name="Dougan E. K."/>
            <person name="Rhodes N."/>
            <person name="Thang M."/>
            <person name="Chan C."/>
        </authorList>
    </citation>
    <scope>NUCLEOTIDE SEQUENCE</scope>
</reference>
<dbReference type="Proteomes" id="UP000654075">
    <property type="component" value="Unassembled WGS sequence"/>
</dbReference>
<organism evidence="3 4">
    <name type="scientific">Polarella glacialis</name>
    <name type="common">Dinoflagellate</name>
    <dbReference type="NCBI Taxonomy" id="89957"/>
    <lineage>
        <taxon>Eukaryota</taxon>
        <taxon>Sar</taxon>
        <taxon>Alveolata</taxon>
        <taxon>Dinophyceae</taxon>
        <taxon>Suessiales</taxon>
        <taxon>Suessiaceae</taxon>
        <taxon>Polarella</taxon>
    </lineage>
</organism>
<keyword evidence="5" id="KW-1185">Reference proteome</keyword>
<proteinExistence type="predicted"/>
<evidence type="ECO:0008006" key="6">
    <source>
        <dbReference type="Google" id="ProtNLM"/>
    </source>
</evidence>
<dbReference type="AlphaFoldDB" id="A0A813KQE2"/>
<dbReference type="SUPFAM" id="SSF53335">
    <property type="entry name" value="S-adenosyl-L-methionine-dependent methyltransferases"/>
    <property type="match status" value="1"/>
</dbReference>
<dbReference type="Proteomes" id="UP000626109">
    <property type="component" value="Unassembled WGS sequence"/>
</dbReference>
<dbReference type="PANTHER" id="PTHR14614">
    <property type="entry name" value="HEPATOCELLULAR CARCINOMA-ASSOCIATED ANTIGEN"/>
    <property type="match status" value="1"/>
</dbReference>
<keyword evidence="1" id="KW-0732">Signal</keyword>
<evidence type="ECO:0000256" key="1">
    <source>
        <dbReference type="SAM" id="SignalP"/>
    </source>
</evidence>
<sequence>MASLLMVLGLVQCRSTMQMLSSCLRILLVTCSMHAVYGVGALDCWDGTAWTYDVCCGCGNEWGNRSGIDACWGGDFAFEDCCTAYGSAKVLPNLPCWRDALGPKLIVELANFGGISWKLPQRPVPPYDVGSVMPYVLWPSAYAIAVWLFDMPAAKIRGQRVIELGCGLALPSMVAALAGAAALATDIDDKAVHLANLAARRNLPPDAFSRFRAQTLDFRDTEAVASLGIFDIVLIAGQLYSKALQQPLLEALRLLCGSRSGPHDVDVAAEGPKHSCSIVLAVGGSRQLSPDLWHGWPVALEFLHALELEIGASEFFLCNKRGYTAPWSGYACVLFES</sequence>
<gene>
    <name evidence="2" type="ORF">PGLA1383_LOCUS11038</name>
    <name evidence="3" type="ORF">PGLA2088_LOCUS37124</name>
</gene>
<dbReference type="Pfam" id="PF10294">
    <property type="entry name" value="Methyltransf_16"/>
    <property type="match status" value="1"/>
</dbReference>
<dbReference type="EMBL" id="CAJNNW010032366">
    <property type="protein sequence ID" value="CAE8712637.1"/>
    <property type="molecule type" value="Genomic_DNA"/>
</dbReference>
<feature type="signal peptide" evidence="1">
    <location>
        <begin position="1"/>
        <end position="38"/>
    </location>
</feature>
<evidence type="ECO:0000313" key="5">
    <source>
        <dbReference type="Proteomes" id="UP000654075"/>
    </source>
</evidence>
<evidence type="ECO:0000313" key="4">
    <source>
        <dbReference type="Proteomes" id="UP000626109"/>
    </source>
</evidence>
<dbReference type="InterPro" id="IPR029063">
    <property type="entry name" value="SAM-dependent_MTases_sf"/>
</dbReference>
<dbReference type="OrthoDB" id="432633at2759"/>
<evidence type="ECO:0000313" key="2">
    <source>
        <dbReference type="EMBL" id="CAE8592383.1"/>
    </source>
</evidence>
<protein>
    <recommendedName>
        <fullName evidence="6">Calmodulin-lysine N-methyltransferase</fullName>
    </recommendedName>
</protein>
<dbReference type="EMBL" id="CAJNNV010005641">
    <property type="protein sequence ID" value="CAE8592383.1"/>
    <property type="molecule type" value="Genomic_DNA"/>
</dbReference>
<comment type="caution">
    <text evidence="3">The sequence shown here is derived from an EMBL/GenBank/DDBJ whole genome shotgun (WGS) entry which is preliminary data.</text>
</comment>
<feature type="chain" id="PRO_5036408957" description="Calmodulin-lysine N-methyltransferase" evidence="1">
    <location>
        <begin position="39"/>
        <end position="337"/>
    </location>
</feature>
<evidence type="ECO:0000313" key="3">
    <source>
        <dbReference type="EMBL" id="CAE8712637.1"/>
    </source>
</evidence>
<dbReference type="InterPro" id="IPR019410">
    <property type="entry name" value="Methyltransf_16"/>
</dbReference>
<accession>A0A813KQE2</accession>
<dbReference type="Gene3D" id="3.40.50.150">
    <property type="entry name" value="Vaccinia Virus protein VP39"/>
    <property type="match status" value="1"/>
</dbReference>